<dbReference type="OrthoDB" id="5389341at2"/>
<feature type="domain" description="3-hydroxyacyl-CoA dehydrogenase NAD binding" evidence="14">
    <location>
        <begin position="316"/>
        <end position="500"/>
    </location>
</feature>
<evidence type="ECO:0000256" key="2">
    <source>
        <dbReference type="ARBA" id="ARBA00007005"/>
    </source>
</evidence>
<evidence type="ECO:0000256" key="3">
    <source>
        <dbReference type="ARBA" id="ARBA00008750"/>
    </source>
</evidence>
<comment type="similarity">
    <text evidence="2">In the central section; belongs to the 3-hydroxyacyl-CoA dehydrogenase family.</text>
</comment>
<organism evidence="15 16">
    <name type="scientific">Cricetibacter osteomyelitidis</name>
    <dbReference type="NCBI Taxonomy" id="1521931"/>
    <lineage>
        <taxon>Bacteria</taxon>
        <taxon>Pseudomonadati</taxon>
        <taxon>Pseudomonadota</taxon>
        <taxon>Gammaproteobacteria</taxon>
        <taxon>Pasteurellales</taxon>
        <taxon>Pasteurellaceae</taxon>
        <taxon>Cricetibacter</taxon>
    </lineage>
</organism>
<protein>
    <recommendedName>
        <fullName evidence="4">enoyl-CoA hydratase</fullName>
        <ecNumber evidence="4">4.2.1.17</ecNumber>
    </recommendedName>
</protein>
<accession>A0A4R2T6J4</accession>
<dbReference type="Pfam" id="PF00378">
    <property type="entry name" value="ECH_1"/>
    <property type="match status" value="1"/>
</dbReference>
<evidence type="ECO:0000259" key="13">
    <source>
        <dbReference type="Pfam" id="PF00725"/>
    </source>
</evidence>
<evidence type="ECO:0000259" key="14">
    <source>
        <dbReference type="Pfam" id="PF02737"/>
    </source>
</evidence>
<keyword evidence="9" id="KW-0443">Lipid metabolism</keyword>
<dbReference type="GO" id="GO:0016509">
    <property type="term" value="F:long-chain (3S)-3-hydroxyacyl-CoA dehydrogenase (NAD+) activity"/>
    <property type="evidence" value="ECO:0007669"/>
    <property type="project" value="TreeGrafter"/>
</dbReference>
<dbReference type="InterPro" id="IPR029045">
    <property type="entry name" value="ClpP/crotonase-like_dom_sf"/>
</dbReference>
<feature type="domain" description="3-hydroxyacyl-CoA dehydrogenase C-terminal" evidence="13">
    <location>
        <begin position="503"/>
        <end position="596"/>
    </location>
</feature>
<dbReference type="InterPro" id="IPR006108">
    <property type="entry name" value="3HC_DH_C"/>
</dbReference>
<evidence type="ECO:0000256" key="9">
    <source>
        <dbReference type="ARBA" id="ARBA00023098"/>
    </source>
</evidence>
<comment type="pathway">
    <text evidence="1">Lipid metabolism; fatty acid beta-oxidation.</text>
</comment>
<gene>
    <name evidence="15" type="ORF">EDC44_10417</name>
</gene>
<dbReference type="PANTHER" id="PTHR43612">
    <property type="entry name" value="TRIFUNCTIONAL ENZYME SUBUNIT ALPHA"/>
    <property type="match status" value="1"/>
</dbReference>
<evidence type="ECO:0000256" key="6">
    <source>
        <dbReference type="ARBA" id="ARBA00022963"/>
    </source>
</evidence>
<dbReference type="FunFam" id="3.40.50.720:FF:000009">
    <property type="entry name" value="Fatty oxidation complex, alpha subunit"/>
    <property type="match status" value="1"/>
</dbReference>
<dbReference type="Pfam" id="PF00725">
    <property type="entry name" value="3HCDH"/>
    <property type="match status" value="1"/>
</dbReference>
<dbReference type="EMBL" id="SLYB01000004">
    <property type="protein sequence ID" value="TCP96484.1"/>
    <property type="molecule type" value="Genomic_DNA"/>
</dbReference>
<dbReference type="Gene3D" id="3.40.50.720">
    <property type="entry name" value="NAD(P)-binding Rossmann-like Domain"/>
    <property type="match status" value="1"/>
</dbReference>
<dbReference type="GO" id="GO:0004300">
    <property type="term" value="F:enoyl-CoA hydratase activity"/>
    <property type="evidence" value="ECO:0007669"/>
    <property type="project" value="UniProtKB-EC"/>
</dbReference>
<comment type="similarity">
    <text evidence="3">In the N-terminal section; belongs to the enoyl-CoA hydratase/isomerase family.</text>
</comment>
<dbReference type="InterPro" id="IPR008927">
    <property type="entry name" value="6-PGluconate_DH-like_C_sf"/>
</dbReference>
<keyword evidence="11" id="KW-0511">Multifunctional enzyme</keyword>
<proteinExistence type="inferred from homology"/>
<evidence type="ECO:0000256" key="5">
    <source>
        <dbReference type="ARBA" id="ARBA00022832"/>
    </source>
</evidence>
<dbReference type="SUPFAM" id="SSF51735">
    <property type="entry name" value="NAD(P)-binding Rossmann-fold domains"/>
    <property type="match status" value="1"/>
</dbReference>
<keyword evidence="8" id="KW-0520">NAD</keyword>
<evidence type="ECO:0000256" key="11">
    <source>
        <dbReference type="ARBA" id="ARBA00023268"/>
    </source>
</evidence>
<dbReference type="PANTHER" id="PTHR43612:SF3">
    <property type="entry name" value="TRIFUNCTIONAL ENZYME SUBUNIT ALPHA, MITOCHONDRIAL"/>
    <property type="match status" value="1"/>
</dbReference>
<keyword evidence="10" id="KW-0456">Lyase</keyword>
<dbReference type="InterPro" id="IPR036291">
    <property type="entry name" value="NAD(P)-bd_dom_sf"/>
</dbReference>
<dbReference type="InterPro" id="IPR006180">
    <property type="entry name" value="3-OHacyl-CoA_DH_CS"/>
</dbReference>
<sequence>MTEQHSPFTLEVRDNIAIVHINTPNKPYNLFTALFPDELRAVLGTIIYQQYQGVVFFSNKPNNFIRGFDLACLEGKSAVQITEFSEQVQLLMREIEGLKCPTVAAIHGDCYGIGLELALACTARIASQDENTKFAIPQVKSGLLPFAGGTQRLPQLIGLKDAVPLLLSGDKINARTALQLGLLEDVVAKEVLLDTALLYLKKQQNQTHNKPAEQNQKFFTKVKNVLAYSKYTRNRVLTFEESNISHKAFGSYEAIQAIINILKLTDEKEGLKAERESLSKLFFTKESAVLRHLEQTARAMKLQYRERSQVRDVNRLAILGSGFIGAGIAYITAHRANIPVRIKDIHPAGIQQALHRTYELLQKEVADGTLSIGKMRQQMQLISGGERFIGNTKADFVIEAVYEDLRLKQQMVVESEQFFDEHTVFATNASTLSIAEIASVAQRPQNVIGVHYFSPVTERKMLEIIPHLGVNGGQGTSEQTIATAIHFAMQQGKIPFLVADKAGFFVNRILTPYLLEAIRCIEDGESIEFIDRSLQEFGFSIGPLAMIDEMGLDVLVKSIPHLVQAHGSRFALPNKVALLTENDRKGAKNRRGFYLYHSADNIRSGEDKSIYHVMETITRNDLEAEQVARRCVLMMINEAAYCLQDNVIRNIDEGNVASVLGAFFPDFRGGIYAYIEQIGAKNIVAELNRHVELYGDRFTPCAWLVSKSSEN</sequence>
<dbReference type="InterPro" id="IPR001753">
    <property type="entry name" value="Enoyl-CoA_hydra/iso"/>
</dbReference>
<dbReference type="SUPFAM" id="SSF52096">
    <property type="entry name" value="ClpP/crotonase"/>
    <property type="match status" value="1"/>
</dbReference>
<dbReference type="EC" id="4.2.1.17" evidence="4"/>
<dbReference type="Gene3D" id="1.10.1040.50">
    <property type="match status" value="1"/>
</dbReference>
<reference evidence="15 16" key="1">
    <citation type="submission" date="2019-03" db="EMBL/GenBank/DDBJ databases">
        <title>Genomic Encyclopedia of Type Strains, Phase IV (KMG-IV): sequencing the most valuable type-strain genomes for metagenomic binning, comparative biology and taxonomic classification.</title>
        <authorList>
            <person name="Goeker M."/>
        </authorList>
    </citation>
    <scope>NUCLEOTIDE SEQUENCE [LARGE SCALE GENOMIC DNA]</scope>
    <source>
        <strain evidence="15 16">DSM 28404</strain>
    </source>
</reference>
<dbReference type="SUPFAM" id="SSF48179">
    <property type="entry name" value="6-phosphogluconate dehydrogenase C-terminal domain-like"/>
    <property type="match status" value="2"/>
</dbReference>
<dbReference type="InterPro" id="IPR006176">
    <property type="entry name" value="3-OHacyl-CoA_DH_NAD-bd"/>
</dbReference>
<dbReference type="InterPro" id="IPR050136">
    <property type="entry name" value="FA_oxidation_alpha_subunit"/>
</dbReference>
<evidence type="ECO:0000256" key="8">
    <source>
        <dbReference type="ARBA" id="ARBA00023027"/>
    </source>
</evidence>
<dbReference type="AlphaFoldDB" id="A0A4R2T6J4"/>
<comment type="catalytic activity">
    <reaction evidence="12">
        <text>a (3S)-3-hydroxyacyl-CoA + NAD(+) = a 3-oxoacyl-CoA + NADH + H(+)</text>
        <dbReference type="Rhea" id="RHEA:22432"/>
        <dbReference type="ChEBI" id="CHEBI:15378"/>
        <dbReference type="ChEBI" id="CHEBI:57318"/>
        <dbReference type="ChEBI" id="CHEBI:57540"/>
        <dbReference type="ChEBI" id="CHEBI:57945"/>
        <dbReference type="ChEBI" id="CHEBI:90726"/>
        <dbReference type="EC" id="1.1.1.35"/>
    </reaction>
</comment>
<evidence type="ECO:0000256" key="12">
    <source>
        <dbReference type="ARBA" id="ARBA00049556"/>
    </source>
</evidence>
<name>A0A4R2T6J4_9PAST</name>
<comment type="caution">
    <text evidence="15">The sequence shown here is derived from an EMBL/GenBank/DDBJ whole genome shotgun (WGS) entry which is preliminary data.</text>
</comment>
<dbReference type="GO" id="GO:0006635">
    <property type="term" value="P:fatty acid beta-oxidation"/>
    <property type="evidence" value="ECO:0007669"/>
    <property type="project" value="UniProtKB-UniPathway"/>
</dbReference>
<keyword evidence="7" id="KW-0560">Oxidoreductase</keyword>
<evidence type="ECO:0000256" key="1">
    <source>
        <dbReference type="ARBA" id="ARBA00005005"/>
    </source>
</evidence>
<dbReference type="PROSITE" id="PS00067">
    <property type="entry name" value="3HCDH"/>
    <property type="match status" value="1"/>
</dbReference>
<evidence type="ECO:0000313" key="16">
    <source>
        <dbReference type="Proteomes" id="UP000295763"/>
    </source>
</evidence>
<keyword evidence="5" id="KW-0276">Fatty acid metabolism</keyword>
<dbReference type="Gene3D" id="3.90.226.10">
    <property type="entry name" value="2-enoyl-CoA Hydratase, Chain A, domain 1"/>
    <property type="match status" value="1"/>
</dbReference>
<dbReference type="GO" id="GO:0070403">
    <property type="term" value="F:NAD+ binding"/>
    <property type="evidence" value="ECO:0007669"/>
    <property type="project" value="InterPro"/>
</dbReference>
<dbReference type="CDD" id="cd06558">
    <property type="entry name" value="crotonase-like"/>
    <property type="match status" value="1"/>
</dbReference>
<dbReference type="Proteomes" id="UP000295763">
    <property type="component" value="Unassembled WGS sequence"/>
</dbReference>
<dbReference type="RefSeq" id="WP_131975158.1">
    <property type="nucleotide sequence ID" value="NZ_SLYB01000004.1"/>
</dbReference>
<evidence type="ECO:0000313" key="15">
    <source>
        <dbReference type="EMBL" id="TCP96484.1"/>
    </source>
</evidence>
<evidence type="ECO:0000256" key="7">
    <source>
        <dbReference type="ARBA" id="ARBA00023002"/>
    </source>
</evidence>
<evidence type="ECO:0000256" key="10">
    <source>
        <dbReference type="ARBA" id="ARBA00023239"/>
    </source>
</evidence>
<dbReference type="Pfam" id="PF02737">
    <property type="entry name" value="3HCDH_N"/>
    <property type="match status" value="1"/>
</dbReference>
<keyword evidence="6" id="KW-0442">Lipid degradation</keyword>
<evidence type="ECO:0000256" key="4">
    <source>
        <dbReference type="ARBA" id="ARBA00012076"/>
    </source>
</evidence>
<keyword evidence="16" id="KW-1185">Reference proteome</keyword>
<dbReference type="UniPathway" id="UPA00659"/>